<evidence type="ECO:0000313" key="11">
    <source>
        <dbReference type="Proteomes" id="UP000198976"/>
    </source>
</evidence>
<dbReference type="InterPro" id="IPR004167">
    <property type="entry name" value="PSBD"/>
</dbReference>
<evidence type="ECO:0000256" key="2">
    <source>
        <dbReference type="ARBA" id="ARBA00007317"/>
    </source>
</evidence>
<proteinExistence type="inferred from homology"/>
<evidence type="ECO:0000256" key="7">
    <source>
        <dbReference type="SAM" id="MobiDB-lite"/>
    </source>
</evidence>
<dbReference type="Pfam" id="PF00198">
    <property type="entry name" value="2-oxoacid_dh"/>
    <property type="match status" value="1"/>
</dbReference>
<accession>A0ABY0VBV3</accession>
<dbReference type="Proteomes" id="UP000198976">
    <property type="component" value="Chromosome I"/>
</dbReference>
<dbReference type="Pfam" id="PF00364">
    <property type="entry name" value="Biotin_lipoyl"/>
    <property type="match status" value="1"/>
</dbReference>
<feature type="domain" description="Peripheral subunit-binding (PSBD)" evidence="9">
    <location>
        <begin position="128"/>
        <end position="166"/>
    </location>
</feature>
<dbReference type="Gene3D" id="3.30.559.10">
    <property type="entry name" value="Chloramphenicol acetyltransferase-like domain"/>
    <property type="match status" value="1"/>
</dbReference>
<keyword evidence="10" id="KW-0670">Pyruvate</keyword>
<organism evidence="10 11">
    <name type="scientific">Schaalia radingae</name>
    <dbReference type="NCBI Taxonomy" id="131110"/>
    <lineage>
        <taxon>Bacteria</taxon>
        <taxon>Bacillati</taxon>
        <taxon>Actinomycetota</taxon>
        <taxon>Actinomycetes</taxon>
        <taxon>Actinomycetales</taxon>
        <taxon>Actinomycetaceae</taxon>
        <taxon>Schaalia</taxon>
    </lineage>
</organism>
<evidence type="ECO:0000256" key="3">
    <source>
        <dbReference type="ARBA" id="ARBA00022679"/>
    </source>
</evidence>
<dbReference type="EMBL" id="LT629792">
    <property type="protein sequence ID" value="SDU06538.1"/>
    <property type="molecule type" value="Genomic_DNA"/>
</dbReference>
<evidence type="ECO:0000256" key="5">
    <source>
        <dbReference type="ARBA" id="ARBA00023315"/>
    </source>
</evidence>
<dbReference type="SUPFAM" id="SSF51230">
    <property type="entry name" value="Single hybrid motif"/>
    <property type="match status" value="1"/>
</dbReference>
<dbReference type="Pfam" id="PF02817">
    <property type="entry name" value="E3_binding"/>
    <property type="match status" value="1"/>
</dbReference>
<name>A0ABY0VBV3_9ACTO</name>
<evidence type="ECO:0000256" key="6">
    <source>
        <dbReference type="RuleBase" id="RU003423"/>
    </source>
</evidence>
<feature type="region of interest" description="Disordered" evidence="7">
    <location>
        <begin position="92"/>
        <end position="155"/>
    </location>
</feature>
<evidence type="ECO:0000259" key="9">
    <source>
        <dbReference type="PROSITE" id="PS51826"/>
    </source>
</evidence>
<protein>
    <recommendedName>
        <fullName evidence="6">Dihydrolipoamide acetyltransferase component of pyruvate dehydrogenase complex</fullName>
        <ecNumber evidence="6">2.3.1.-</ecNumber>
    </recommendedName>
</protein>
<feature type="domain" description="Lipoyl-binding" evidence="8">
    <location>
        <begin position="2"/>
        <end position="77"/>
    </location>
</feature>
<dbReference type="InterPro" id="IPR036625">
    <property type="entry name" value="E3-bd_dom_sf"/>
</dbReference>
<evidence type="ECO:0000313" key="10">
    <source>
        <dbReference type="EMBL" id="SDU06538.1"/>
    </source>
</evidence>
<dbReference type="PROSITE" id="PS00189">
    <property type="entry name" value="LIPOYL"/>
    <property type="match status" value="1"/>
</dbReference>
<evidence type="ECO:0000256" key="1">
    <source>
        <dbReference type="ARBA" id="ARBA00001938"/>
    </source>
</evidence>
<dbReference type="InterPro" id="IPR011053">
    <property type="entry name" value="Single_hybrid_motif"/>
</dbReference>
<dbReference type="CDD" id="cd06849">
    <property type="entry name" value="lipoyl_domain"/>
    <property type="match status" value="1"/>
</dbReference>
<dbReference type="RefSeq" id="WP_058237463.1">
    <property type="nucleotide sequence ID" value="NZ_LT629792.1"/>
</dbReference>
<dbReference type="EC" id="2.3.1.-" evidence="6"/>
<gene>
    <name evidence="10" type="ORF">SAMN04489714_1952</name>
</gene>
<dbReference type="Gene3D" id="4.10.320.10">
    <property type="entry name" value="E3-binding domain"/>
    <property type="match status" value="1"/>
</dbReference>
<dbReference type="InterPro" id="IPR001078">
    <property type="entry name" value="2-oxoacid_DH_actylTfrase"/>
</dbReference>
<dbReference type="InterPro" id="IPR050743">
    <property type="entry name" value="2-oxoacid_DH_E2_comp"/>
</dbReference>
<dbReference type="SUPFAM" id="SSF52777">
    <property type="entry name" value="CoA-dependent acyltransferases"/>
    <property type="match status" value="1"/>
</dbReference>
<keyword evidence="3 6" id="KW-0808">Transferase</keyword>
<dbReference type="PROSITE" id="PS51826">
    <property type="entry name" value="PSBD"/>
    <property type="match status" value="1"/>
</dbReference>
<comment type="cofactor">
    <cofactor evidence="1 6">
        <name>(R)-lipoate</name>
        <dbReference type="ChEBI" id="CHEBI:83088"/>
    </cofactor>
</comment>
<dbReference type="PROSITE" id="PS50968">
    <property type="entry name" value="BIOTINYL_LIPOYL"/>
    <property type="match status" value="1"/>
</dbReference>
<dbReference type="SUPFAM" id="SSF47005">
    <property type="entry name" value="Peripheral subunit-binding domain of 2-oxo acid dehydrogenase complex"/>
    <property type="match status" value="1"/>
</dbReference>
<dbReference type="InterPro" id="IPR023213">
    <property type="entry name" value="CAT-like_dom_sf"/>
</dbReference>
<sequence length="449" mass="46409">MATIVVMPQLGNSVESCLINEWEVSVGDTVAVDQVLCSIETDKATMDVPSTDAGTVLKLLWEVGDEVPVKDPLLILGEPGEEISEEVLAQAGVSGDSNEAASAPEQEAPAEEEKPEAPSFQTAASGGAISPRARALADSEGLDPSAVSEGSGPHGRVLERDVKAYLAENPATNAARAQGATGTGTGLGGRVTTADLASPAADEAAAAPLISANADFPGPSEAAPLKGIRKVVATRMMESLAETAQLSYTVSAKADKLMAMRKRFKQADESLGVNAITIGDLVGYAVVKTIAKYPTFNAHLADGTYTKFQNIHLGVAVDTPRGLLVPVIRGANAMNLKEFSAASKQVAGDSIDGTISPDLLNGGTFTVTNLGSFGVETFTPIINRPQVAILGVAAVTPRAALDNDGNVVVEKRIGFSLTADHQVIDGADAARFLRDLVNAIENIDLTVLG</sequence>
<comment type="similarity">
    <text evidence="2 6">Belongs to the 2-oxoacid dehydrogenase family.</text>
</comment>
<dbReference type="PANTHER" id="PTHR43178:SF5">
    <property type="entry name" value="LIPOAMIDE ACYLTRANSFERASE COMPONENT OF BRANCHED-CHAIN ALPHA-KETO ACID DEHYDROGENASE COMPLEX, MITOCHONDRIAL"/>
    <property type="match status" value="1"/>
</dbReference>
<dbReference type="InterPro" id="IPR003016">
    <property type="entry name" value="2-oxoA_DH_lipoyl-BS"/>
</dbReference>
<reference evidence="10 11" key="1">
    <citation type="submission" date="2016-10" db="EMBL/GenBank/DDBJ databases">
        <authorList>
            <person name="Varghese N."/>
            <person name="Submissions S."/>
        </authorList>
    </citation>
    <scope>NUCLEOTIDE SEQUENCE [LARGE SCALE GENOMIC DNA]</scope>
    <source>
        <strain evidence="10 11">DSM 9169</strain>
    </source>
</reference>
<evidence type="ECO:0000259" key="8">
    <source>
        <dbReference type="PROSITE" id="PS50968"/>
    </source>
</evidence>
<keyword evidence="5 6" id="KW-0012">Acyltransferase</keyword>
<evidence type="ECO:0000256" key="4">
    <source>
        <dbReference type="ARBA" id="ARBA00022823"/>
    </source>
</evidence>
<dbReference type="Gene3D" id="2.40.50.100">
    <property type="match status" value="1"/>
</dbReference>
<keyword evidence="11" id="KW-1185">Reference proteome</keyword>
<keyword evidence="4 6" id="KW-0450">Lipoyl</keyword>
<dbReference type="PANTHER" id="PTHR43178">
    <property type="entry name" value="DIHYDROLIPOAMIDE ACETYLTRANSFERASE COMPONENT OF PYRUVATE DEHYDROGENASE COMPLEX"/>
    <property type="match status" value="1"/>
</dbReference>
<dbReference type="InterPro" id="IPR000089">
    <property type="entry name" value="Biotin_lipoyl"/>
</dbReference>